<evidence type="ECO:0000313" key="1">
    <source>
        <dbReference type="EMBL" id="ATZ93224.1"/>
    </source>
</evidence>
<proteinExistence type="predicted"/>
<keyword evidence="2" id="KW-1185">Reference proteome</keyword>
<organism evidence="1 2">
    <name type="scientific">Dickeya fangzhongdai</name>
    <dbReference type="NCBI Taxonomy" id="1778540"/>
    <lineage>
        <taxon>Bacteria</taxon>
        <taxon>Pseudomonadati</taxon>
        <taxon>Pseudomonadota</taxon>
        <taxon>Gammaproteobacteria</taxon>
        <taxon>Enterobacterales</taxon>
        <taxon>Pectobacteriaceae</taxon>
        <taxon>Dickeya</taxon>
    </lineage>
</organism>
<dbReference type="EMBL" id="CP025003">
    <property type="protein sequence ID" value="ATZ93224.1"/>
    <property type="molecule type" value="Genomic_DNA"/>
</dbReference>
<dbReference type="AlphaFoldDB" id="A0A2K8QIC1"/>
<dbReference type="OrthoDB" id="6432090at2"/>
<reference evidence="2" key="1">
    <citation type="journal article" date="2018" name="Genome Announc.">
        <title>Complete genome sequence of a Dickeya fangzhongdai type strain causing bleeding canker of pear tree trunks.</title>
        <authorList>
            <person name="Zhao Y."/>
            <person name="Tian Y."/>
            <person name="Li X."/>
            <person name="Hu B."/>
        </authorList>
    </citation>
    <scope>NUCLEOTIDE SEQUENCE [LARGE SCALE GENOMIC DNA]</scope>
    <source>
        <strain evidence="2">DSM 101947</strain>
    </source>
</reference>
<dbReference type="RefSeq" id="WP_038917890.1">
    <property type="nucleotide sequence ID" value="NZ_BMJF01000003.1"/>
</dbReference>
<protein>
    <submittedName>
        <fullName evidence="1">Uncharacterized protein</fullName>
    </submittedName>
</protein>
<sequence>MDYRILQGIFSGLPSVDDPRFYLFDDFYQNNKIDVLATLPWLVSELIENDGFDIMLEFVRRYGGCRIYINKDYAAFTQKVGIALSEKTYRNMLLHSASDSVLDIPSAWGIYLKLRNVAIRLLLQSGVNLEQIARDFGMTERALRKIMADG</sequence>
<evidence type="ECO:0000313" key="2">
    <source>
        <dbReference type="Proteomes" id="UP000231901"/>
    </source>
</evidence>
<name>A0A2K8QIC1_9GAMM</name>
<dbReference type="Proteomes" id="UP000231901">
    <property type="component" value="Chromosome"/>
</dbReference>
<dbReference type="GeneID" id="66563517"/>
<dbReference type="KEGG" id="dfn:CVE23_04065"/>
<gene>
    <name evidence="1" type="ORF">CVE23_04065</name>
</gene>
<dbReference type="SUPFAM" id="SSF46689">
    <property type="entry name" value="Homeodomain-like"/>
    <property type="match status" value="1"/>
</dbReference>
<accession>A0A2K8QIC1</accession>
<dbReference type="InterPro" id="IPR009057">
    <property type="entry name" value="Homeodomain-like_sf"/>
</dbReference>